<accession>A0ABX0J4M1</accession>
<dbReference type="Proteomes" id="UP001165962">
    <property type="component" value="Unassembled WGS sequence"/>
</dbReference>
<dbReference type="GO" id="GO:0008237">
    <property type="term" value="F:metallopeptidase activity"/>
    <property type="evidence" value="ECO:0007669"/>
    <property type="project" value="UniProtKB-KW"/>
</dbReference>
<organism evidence="3 4">
    <name type="scientific">Paenibacillus agricola</name>
    <dbReference type="NCBI Taxonomy" id="2716264"/>
    <lineage>
        <taxon>Bacteria</taxon>
        <taxon>Bacillati</taxon>
        <taxon>Bacillota</taxon>
        <taxon>Bacilli</taxon>
        <taxon>Bacillales</taxon>
        <taxon>Paenibacillaceae</taxon>
        <taxon>Paenibacillus</taxon>
    </lineage>
</organism>
<dbReference type="RefSeq" id="WP_166149289.1">
    <property type="nucleotide sequence ID" value="NZ_JAAOIW010000003.1"/>
</dbReference>
<keyword evidence="3" id="KW-0482">Metalloprotease</keyword>
<evidence type="ECO:0000256" key="1">
    <source>
        <dbReference type="SAM" id="Phobius"/>
    </source>
</evidence>
<keyword evidence="3" id="KW-0378">Hydrolase</keyword>
<keyword evidence="1" id="KW-1133">Transmembrane helix</keyword>
<sequence length="557" mass="62670">MVKRQSESTLLLLAVIGVILFLSVIFTSSYLLGTDQAEEEASQTPAITMQEAADVAVRFAQKQFQLSSNYEASTLYQTHSKRSGYLQKEHLSDTYSERFANLPIDYYEVEINDLSRGSTTYYVDINYENSQVLGWSAHLSPLTKANTVASSLVEPQALAEQAIQDQGYTLADFTKLDLDKSPALEKGSSLPAALGSSFVYQSLTNQIGEARLHLSLAVSGGKIVSFYPLFNIPASFEAWQAAQNDSASLMTRISMLVSLGMAAYALYILIRYRREITFRSGLWLTVIFLIIYIGNNFNMLPAFRTSHSEGPSQFEALFYLAFLNVIIVMMAVSVYLSVLAGKQMWSRFHWNPLPSWKESSFGRDALTAMGRGYLLCLFILGVQQVLFFIAEQAFDVWSVNDASDSVLNMSIPGFFPLMAWAAAISEEAIYRLFGIAFFMKICRFRFLAILLPSVIWALSHTQYPIYPVYTRLVEVTIIGVIFGYAFLKYGFMTVLFAHASMDSILMGMSLYGLGDWTHILIGSFYLVFPALVGWFIYKLHQSRTKRRASSMPRLDQY</sequence>
<dbReference type="Pfam" id="PF02517">
    <property type="entry name" value="Rce1-like"/>
    <property type="match status" value="1"/>
</dbReference>
<feature type="transmembrane region" description="Helical" evidence="1">
    <location>
        <begin position="12"/>
        <end position="32"/>
    </location>
</feature>
<reference evidence="3" key="1">
    <citation type="submission" date="2020-03" db="EMBL/GenBank/DDBJ databases">
        <title>Draft sequencing of Paenibacilllus sp. S3N08.</title>
        <authorList>
            <person name="Kim D.-U."/>
        </authorList>
    </citation>
    <scope>NUCLEOTIDE SEQUENCE</scope>
    <source>
        <strain evidence="3">S3N08</strain>
    </source>
</reference>
<feature type="transmembrane region" description="Helical" evidence="1">
    <location>
        <begin position="410"/>
        <end position="430"/>
    </location>
</feature>
<dbReference type="InterPro" id="IPR003675">
    <property type="entry name" value="Rce1/LyrA-like_dom"/>
</dbReference>
<evidence type="ECO:0000259" key="2">
    <source>
        <dbReference type="Pfam" id="PF02517"/>
    </source>
</evidence>
<feature type="transmembrane region" description="Helical" evidence="1">
    <location>
        <begin position="249"/>
        <end position="270"/>
    </location>
</feature>
<gene>
    <name evidence="3" type="ORF">G9U52_11050</name>
</gene>
<feature type="transmembrane region" description="Helical" evidence="1">
    <location>
        <begin position="282"/>
        <end position="304"/>
    </location>
</feature>
<evidence type="ECO:0000313" key="4">
    <source>
        <dbReference type="Proteomes" id="UP001165962"/>
    </source>
</evidence>
<evidence type="ECO:0000313" key="3">
    <source>
        <dbReference type="EMBL" id="NHN30370.1"/>
    </source>
</evidence>
<keyword evidence="1" id="KW-0812">Transmembrane</keyword>
<keyword evidence="1" id="KW-0472">Membrane</keyword>
<comment type="caution">
    <text evidence="3">The sequence shown here is derived from an EMBL/GenBank/DDBJ whole genome shotgun (WGS) entry which is preliminary data.</text>
</comment>
<keyword evidence="4" id="KW-1185">Reference proteome</keyword>
<feature type="transmembrane region" description="Helical" evidence="1">
    <location>
        <begin position="519"/>
        <end position="537"/>
    </location>
</feature>
<proteinExistence type="predicted"/>
<protein>
    <submittedName>
        <fullName evidence="3">CPBP family intramembrane metalloprotease</fullName>
    </submittedName>
</protein>
<name>A0ABX0J4M1_9BACL</name>
<feature type="transmembrane region" description="Helical" evidence="1">
    <location>
        <begin position="316"/>
        <end position="338"/>
    </location>
</feature>
<feature type="transmembrane region" description="Helical" evidence="1">
    <location>
        <begin position="372"/>
        <end position="390"/>
    </location>
</feature>
<feature type="domain" description="CAAX prenyl protease 2/Lysostaphin resistance protein A-like" evidence="2">
    <location>
        <begin position="413"/>
        <end position="503"/>
    </location>
</feature>
<dbReference type="EMBL" id="JAAOIW010000003">
    <property type="protein sequence ID" value="NHN30370.1"/>
    <property type="molecule type" value="Genomic_DNA"/>
</dbReference>
<keyword evidence="3" id="KW-0645">Protease</keyword>